<dbReference type="STRING" id="419665.Maeo_0165"/>
<dbReference type="eggNOG" id="arCOG02828">
    <property type="taxonomic scope" value="Archaea"/>
</dbReference>
<dbReference type="RefSeq" id="WP_011972889.1">
    <property type="nucleotide sequence ID" value="NC_009635.1"/>
</dbReference>
<sequence length="349" mass="39295">MNKIYETIKTAKLSHKNKVSDSIAKFGNIEILEYANNNNEDDHNAIAEYGACIYDTFIWSKEILEPFELIIWKKTIKKEMSLGKNIYNMARLYRIDDFSELRDCAKKYNIKYFDCSNPNKFQELEKYAKIDNSSSPSSFSSSCPNLIITIMGTGMRSGKFTTTMILREELNKYFNIGMVGTEPQSPLCGIDEMVIPQLIPLHTVAPAIWGAINKVNSKNKNLDAIIVSSQTGIYSNPLDIGTGRGGGVVSLAILLGSKPDYIILASHTVNIEEIKKNIEAIELLSGKKVIGITINSKNMDLKQAELKNRLNDISNKLNIPVAELIKKINFEEFINCMVDIIRNHKKIKI</sequence>
<dbReference type="HOGENOM" id="CLU_067259_0_0_2"/>
<accession>A6UTD5</accession>
<name>A6UTD5_META3</name>
<dbReference type="KEGG" id="mae:Maeo_0165"/>
<organism evidence="2 3">
    <name type="scientific">Methanococcus aeolicus (strain ATCC BAA-1280 / DSM 17508 / OCM 812 / Nankai-3)</name>
    <dbReference type="NCBI Taxonomy" id="419665"/>
    <lineage>
        <taxon>Archaea</taxon>
        <taxon>Methanobacteriati</taxon>
        <taxon>Methanobacteriota</taxon>
        <taxon>Methanomada group</taxon>
        <taxon>Methanococci</taxon>
        <taxon>Methanococcales</taxon>
        <taxon>Methanococcaceae</taxon>
        <taxon>Methanococcus</taxon>
    </lineage>
</organism>
<evidence type="ECO:0000313" key="2">
    <source>
        <dbReference type="EMBL" id="ABR55757.1"/>
    </source>
</evidence>
<dbReference type="Proteomes" id="UP000001106">
    <property type="component" value="Chromosome"/>
</dbReference>
<proteinExistence type="predicted"/>
<evidence type="ECO:0000259" key="1">
    <source>
        <dbReference type="Pfam" id="PF07755"/>
    </source>
</evidence>
<feature type="domain" description="D-glutamate N-acetyltransferase-like C-terminal" evidence="1">
    <location>
        <begin position="146"/>
        <end position="326"/>
    </location>
</feature>
<gene>
    <name evidence="2" type="ordered locus">Maeo_0165</name>
</gene>
<evidence type="ECO:0000313" key="3">
    <source>
        <dbReference type="Proteomes" id="UP000001106"/>
    </source>
</evidence>
<dbReference type="EMBL" id="CP000743">
    <property type="protein sequence ID" value="ABR55757.1"/>
    <property type="molecule type" value="Genomic_DNA"/>
</dbReference>
<dbReference type="GeneID" id="5327042"/>
<dbReference type="SUPFAM" id="SSF52540">
    <property type="entry name" value="P-loop containing nucleoside triphosphate hydrolases"/>
    <property type="match status" value="1"/>
</dbReference>
<dbReference type="Gene3D" id="3.40.50.300">
    <property type="entry name" value="P-loop containing nucleotide triphosphate hydrolases"/>
    <property type="match status" value="1"/>
</dbReference>
<dbReference type="InterPro" id="IPR027417">
    <property type="entry name" value="P-loop_NTPase"/>
</dbReference>
<keyword evidence="3" id="KW-1185">Reference proteome</keyword>
<dbReference type="InterPro" id="IPR035086">
    <property type="entry name" value="DgcN-like_C"/>
</dbReference>
<dbReference type="AlphaFoldDB" id="A6UTD5"/>
<reference evidence="2" key="1">
    <citation type="submission" date="2007-06" db="EMBL/GenBank/DDBJ databases">
        <title>Complete sequence of Methanococcus aeolicus Nankai-3.</title>
        <authorList>
            <consortium name="US DOE Joint Genome Institute"/>
            <person name="Copeland A."/>
            <person name="Lucas S."/>
            <person name="Lapidus A."/>
            <person name="Barry K."/>
            <person name="Glavina del Rio T."/>
            <person name="Dalin E."/>
            <person name="Tice H."/>
            <person name="Pitluck S."/>
            <person name="Chain P."/>
            <person name="Malfatti S."/>
            <person name="Shin M."/>
            <person name="Vergez L."/>
            <person name="Schmutz J."/>
            <person name="Larimer F."/>
            <person name="Land M."/>
            <person name="Hauser L."/>
            <person name="Kyrpides N."/>
            <person name="Lykidis A."/>
            <person name="Sieprawska-Lupa M."/>
            <person name="Whitman W.B."/>
            <person name="Richardson P."/>
        </authorList>
    </citation>
    <scope>NUCLEOTIDE SEQUENCE [LARGE SCALE GENOMIC DNA]</scope>
    <source>
        <strain evidence="2">Nankai-3</strain>
    </source>
</reference>
<dbReference type="Pfam" id="PF07755">
    <property type="entry name" value="DUF1611"/>
    <property type="match status" value="1"/>
</dbReference>
<protein>
    <submittedName>
        <fullName evidence="2">H+-transporting two-sector ATPase, A subunit</fullName>
    </submittedName>
</protein>